<dbReference type="AlphaFoldDB" id="A0A410VHY1"/>
<keyword evidence="2" id="KW-0614">Plasmid</keyword>
<evidence type="ECO:0000313" key="4">
    <source>
        <dbReference type="Proteomes" id="UP000625079"/>
    </source>
</evidence>
<evidence type="ECO:0000313" key="3">
    <source>
        <dbReference type="Proteomes" id="UP000593880"/>
    </source>
</evidence>
<reference evidence="2 3" key="2">
    <citation type="submission" date="2018-06" db="EMBL/GenBank/DDBJ databases">
        <title>Comparative genomics of rhizobia nodulating Arachis hypogaea in China.</title>
        <authorList>
            <person name="Li Y."/>
        </authorList>
    </citation>
    <scope>NUCLEOTIDE SEQUENCE [LARGE SCALE GENOMIC DNA]</scope>
    <source>
        <strain evidence="2 3">CCBAU 51658</strain>
        <plasmid evidence="2 3">unnamed</plasmid>
    </source>
</reference>
<geneLocation type="plasmid" evidence="2 3">
    <name>unnamed</name>
</geneLocation>
<accession>A0A410VHY1</accession>
<evidence type="ECO:0000313" key="2">
    <source>
        <dbReference type="EMBL" id="QOZ64482.1"/>
    </source>
</evidence>
<gene>
    <name evidence="1" type="ORF">GCM10010987_76460</name>
    <name evidence="2" type="ORF">XH86_38000</name>
</gene>
<protein>
    <submittedName>
        <fullName evidence="1">Uncharacterized protein</fullName>
    </submittedName>
</protein>
<proteinExistence type="predicted"/>
<dbReference type="Proteomes" id="UP000593880">
    <property type="component" value="Plasmid unnamed"/>
</dbReference>
<dbReference type="EMBL" id="CP030058">
    <property type="protein sequence ID" value="QOZ64482.1"/>
    <property type="molecule type" value="Genomic_DNA"/>
</dbReference>
<keyword evidence="3" id="KW-1185">Reference proteome</keyword>
<reference evidence="1" key="1">
    <citation type="journal article" date="2014" name="Int. J. Syst. Evol. Microbiol.">
        <title>Complete genome sequence of Corynebacterium casei LMG S-19264T (=DSM 44701T), isolated from a smear-ripened cheese.</title>
        <authorList>
            <consortium name="US DOE Joint Genome Institute (JGI-PGF)"/>
            <person name="Walter F."/>
            <person name="Albersmeier A."/>
            <person name="Kalinowski J."/>
            <person name="Ruckert C."/>
        </authorList>
    </citation>
    <scope>NUCLEOTIDE SEQUENCE</scope>
    <source>
        <strain evidence="1">CGMCC 1.15034</strain>
    </source>
</reference>
<evidence type="ECO:0000313" key="1">
    <source>
        <dbReference type="EMBL" id="GGI33855.1"/>
    </source>
</evidence>
<name>A0A410VHY1_9BRAD</name>
<organism evidence="1 4">
    <name type="scientific">Bradyrhizobium guangdongense</name>
    <dbReference type="NCBI Taxonomy" id="1325090"/>
    <lineage>
        <taxon>Bacteria</taxon>
        <taxon>Pseudomonadati</taxon>
        <taxon>Pseudomonadota</taxon>
        <taxon>Alphaproteobacteria</taxon>
        <taxon>Hyphomicrobiales</taxon>
        <taxon>Nitrobacteraceae</taxon>
        <taxon>Bradyrhizobium</taxon>
    </lineage>
</organism>
<sequence length="63" mass="6719">MFQLQSTSSLGTGLVVGQVAYPHHTAAQVNLDSDTDTLTARTHGEPGYRTSRLTKAVCMLGAR</sequence>
<dbReference type="EMBL" id="BMHC01000035">
    <property type="protein sequence ID" value="GGI33855.1"/>
    <property type="molecule type" value="Genomic_DNA"/>
</dbReference>
<reference evidence="1" key="3">
    <citation type="submission" date="2022-12" db="EMBL/GenBank/DDBJ databases">
        <authorList>
            <person name="Sun Q."/>
            <person name="Zhou Y."/>
        </authorList>
    </citation>
    <scope>NUCLEOTIDE SEQUENCE</scope>
    <source>
        <strain evidence="1">CGMCC 1.15034</strain>
    </source>
</reference>
<dbReference type="Proteomes" id="UP000625079">
    <property type="component" value="Unassembled WGS sequence"/>
</dbReference>